<dbReference type="KEGG" id="cbut:ATN24_19025"/>
<sequence length="237" mass="28369">MTIFMKLITPYPNTNKYLYKDFYYWENSFNNSNTLFDGHFNNYKITIHSKIIYTGFLNSEKDILEHGFSVYPSTYSLLGFIQNIFLSTAFFTWFDTNYMDFCIPMDTFYNVITEVNNNNLINSNGIDLFKKSYEFLENLWILDENTIMDKLYKFCNSFNCNWNNDPYKKLFIKIFNSPEEIYPFVIESIGWDCEEFIEEEISMSTEIFKNTCNNVFSQPFINEKFIDILNSNMPTLF</sequence>
<dbReference type="AlphaFoldDB" id="A0AAP9RHY3"/>
<evidence type="ECO:0000313" key="1">
    <source>
        <dbReference type="EMBL" id="QMW92973.1"/>
    </source>
</evidence>
<proteinExistence type="predicted"/>
<protein>
    <submittedName>
        <fullName evidence="1">Uncharacterized protein</fullName>
    </submittedName>
</protein>
<dbReference type="Proteomes" id="UP000515243">
    <property type="component" value="Chromosome 2"/>
</dbReference>
<reference evidence="1 2" key="1">
    <citation type="submission" date="2019-05" db="EMBL/GenBank/DDBJ databases">
        <authorList>
            <person name="Schori C."/>
            <person name="Ahrens C."/>
        </authorList>
    </citation>
    <scope>NUCLEOTIDE SEQUENCE [LARGE SCALE GENOMIC DNA]</scope>
    <source>
        <strain evidence="1 2">DSM 10702</strain>
    </source>
</reference>
<organism evidence="1 2">
    <name type="scientific">Clostridium butyricum</name>
    <dbReference type="NCBI Taxonomy" id="1492"/>
    <lineage>
        <taxon>Bacteria</taxon>
        <taxon>Bacillati</taxon>
        <taxon>Bacillota</taxon>
        <taxon>Clostridia</taxon>
        <taxon>Eubacteriales</taxon>
        <taxon>Clostridiaceae</taxon>
        <taxon>Clostridium</taxon>
    </lineage>
</organism>
<name>A0AAP9RHY3_CLOBU</name>
<gene>
    <name evidence="1" type="ORF">FF104_18790</name>
</gene>
<evidence type="ECO:0000313" key="2">
    <source>
        <dbReference type="Proteomes" id="UP000515243"/>
    </source>
</evidence>
<accession>A0AAP9RHY3</accession>
<dbReference type="EMBL" id="CP040627">
    <property type="protein sequence ID" value="QMW92973.1"/>
    <property type="molecule type" value="Genomic_DNA"/>
</dbReference>